<reference evidence="2 3" key="1">
    <citation type="submission" date="2021-04" db="EMBL/GenBank/DDBJ databases">
        <authorList>
            <person name="De Guttry C."/>
            <person name="Zahm M."/>
            <person name="Klopp C."/>
            <person name="Cabau C."/>
            <person name="Louis A."/>
            <person name="Berthelot C."/>
            <person name="Parey E."/>
            <person name="Roest Crollius H."/>
            <person name="Montfort J."/>
            <person name="Robinson-Rechavi M."/>
            <person name="Bucao C."/>
            <person name="Bouchez O."/>
            <person name="Gislard M."/>
            <person name="Lluch J."/>
            <person name="Milhes M."/>
            <person name="Lampietro C."/>
            <person name="Lopez Roques C."/>
            <person name="Donnadieu C."/>
            <person name="Braasch I."/>
            <person name="Desvignes T."/>
            <person name="Postlethwait J."/>
            <person name="Bobe J."/>
            <person name="Wedekind C."/>
            <person name="Guiguen Y."/>
        </authorList>
    </citation>
    <scope>NUCLEOTIDE SEQUENCE [LARGE SCALE GENOMIC DNA]</scope>
    <source>
        <strain evidence="2">Cs_M1</strain>
        <tissue evidence="2">Blood</tissue>
    </source>
</reference>
<accession>A0AAN8LG32</accession>
<feature type="region of interest" description="Disordered" evidence="1">
    <location>
        <begin position="74"/>
        <end position="110"/>
    </location>
</feature>
<dbReference type="Proteomes" id="UP001356427">
    <property type="component" value="Unassembled WGS sequence"/>
</dbReference>
<evidence type="ECO:0000313" key="2">
    <source>
        <dbReference type="EMBL" id="KAK6300571.1"/>
    </source>
</evidence>
<evidence type="ECO:0000313" key="3">
    <source>
        <dbReference type="Proteomes" id="UP001356427"/>
    </source>
</evidence>
<proteinExistence type="predicted"/>
<name>A0AAN8LG32_9TELE</name>
<feature type="compositionally biased region" description="Basic residues" evidence="1">
    <location>
        <begin position="31"/>
        <end position="47"/>
    </location>
</feature>
<feature type="compositionally biased region" description="Basic and acidic residues" evidence="1">
    <location>
        <begin position="7"/>
        <end position="18"/>
    </location>
</feature>
<sequence>MNGHRSKSLEDEKKERRISWGMNGEQERMRAAGKRRFSQELKRRRHTVSGDPKDARSLLACVLCSHCPDPPWTSSESEYPPPYPNAGPRPSITPLHGAEERPQTTLPLPNPLVTWRGSPIGMGDGCSVAGLSCSTPTPLEGMGMDMHQLLRTPRMHHRALRVVCPCCMLACLRRRSLNS</sequence>
<organism evidence="2 3">
    <name type="scientific">Coregonus suidteri</name>
    <dbReference type="NCBI Taxonomy" id="861788"/>
    <lineage>
        <taxon>Eukaryota</taxon>
        <taxon>Metazoa</taxon>
        <taxon>Chordata</taxon>
        <taxon>Craniata</taxon>
        <taxon>Vertebrata</taxon>
        <taxon>Euteleostomi</taxon>
        <taxon>Actinopterygii</taxon>
        <taxon>Neopterygii</taxon>
        <taxon>Teleostei</taxon>
        <taxon>Protacanthopterygii</taxon>
        <taxon>Salmoniformes</taxon>
        <taxon>Salmonidae</taxon>
        <taxon>Coregoninae</taxon>
        <taxon>Coregonus</taxon>
    </lineage>
</organism>
<dbReference type="AlphaFoldDB" id="A0AAN8LG32"/>
<dbReference type="EMBL" id="JAGTTL010000027">
    <property type="protein sequence ID" value="KAK6300571.1"/>
    <property type="molecule type" value="Genomic_DNA"/>
</dbReference>
<feature type="region of interest" description="Disordered" evidence="1">
    <location>
        <begin position="1"/>
        <end position="52"/>
    </location>
</feature>
<gene>
    <name evidence="2" type="ORF">J4Q44_G00286690</name>
</gene>
<evidence type="ECO:0000256" key="1">
    <source>
        <dbReference type="SAM" id="MobiDB-lite"/>
    </source>
</evidence>
<keyword evidence="3" id="KW-1185">Reference proteome</keyword>
<comment type="caution">
    <text evidence="2">The sequence shown here is derived from an EMBL/GenBank/DDBJ whole genome shotgun (WGS) entry which is preliminary data.</text>
</comment>
<protein>
    <submittedName>
        <fullName evidence="2">Uncharacterized protein</fullName>
    </submittedName>
</protein>